<dbReference type="Pfam" id="PF00551">
    <property type="entry name" value="Formyl_trans_N"/>
    <property type="match status" value="1"/>
</dbReference>
<feature type="domain" description="Formyl transferase N-terminal" evidence="5">
    <location>
        <begin position="96"/>
        <end position="183"/>
    </location>
</feature>
<evidence type="ECO:0000259" key="5">
    <source>
        <dbReference type="Pfam" id="PF00551"/>
    </source>
</evidence>
<evidence type="ECO:0000313" key="6">
    <source>
        <dbReference type="EMBL" id="CAL2101497.1"/>
    </source>
</evidence>
<dbReference type="EC" id="2.1.2.2" evidence="2"/>
<dbReference type="Gene3D" id="3.40.50.170">
    <property type="entry name" value="Formyl transferase, N-terminal domain"/>
    <property type="match status" value="1"/>
</dbReference>
<dbReference type="InterPro" id="IPR002376">
    <property type="entry name" value="Formyl_transf_N"/>
</dbReference>
<dbReference type="PANTHER" id="PTHR43369">
    <property type="entry name" value="PHOSPHORIBOSYLGLYCINAMIDE FORMYLTRANSFERASE"/>
    <property type="match status" value="1"/>
</dbReference>
<dbReference type="EMBL" id="CAXJIO010000010">
    <property type="protein sequence ID" value="CAL2101497.1"/>
    <property type="molecule type" value="Genomic_DNA"/>
</dbReference>
<dbReference type="InterPro" id="IPR036477">
    <property type="entry name" value="Formyl_transf_N_sf"/>
</dbReference>
<name>A0ABM9P7Y9_9FLAO</name>
<proteinExistence type="predicted"/>
<evidence type="ECO:0000256" key="3">
    <source>
        <dbReference type="ARBA" id="ARBA00022679"/>
    </source>
</evidence>
<reference evidence="6 7" key="1">
    <citation type="submission" date="2024-05" db="EMBL/GenBank/DDBJ databases">
        <authorList>
            <person name="Duchaud E."/>
        </authorList>
    </citation>
    <scope>NUCLEOTIDE SEQUENCE [LARGE SCALE GENOMIC DNA]</scope>
    <source>
        <strain evidence="6">Ena-SAMPLE-TAB-13-05-2024-13:56:06:370-140308</strain>
    </source>
</reference>
<dbReference type="RefSeq" id="WP_348715335.1">
    <property type="nucleotide sequence ID" value="NZ_CAXJIO010000010.1"/>
</dbReference>
<keyword evidence="7" id="KW-1185">Reference proteome</keyword>
<accession>A0ABM9P7Y9</accession>
<evidence type="ECO:0000256" key="4">
    <source>
        <dbReference type="ARBA" id="ARBA00022755"/>
    </source>
</evidence>
<keyword evidence="3 6" id="KW-0808">Transferase</keyword>
<evidence type="ECO:0000256" key="1">
    <source>
        <dbReference type="ARBA" id="ARBA00005054"/>
    </source>
</evidence>
<keyword evidence="4" id="KW-0658">Purine biosynthesis</keyword>
<dbReference type="Proteomes" id="UP001497527">
    <property type="component" value="Unassembled WGS sequence"/>
</dbReference>
<dbReference type="GO" id="GO:0016740">
    <property type="term" value="F:transferase activity"/>
    <property type="evidence" value="ECO:0007669"/>
    <property type="project" value="UniProtKB-KW"/>
</dbReference>
<evidence type="ECO:0000256" key="2">
    <source>
        <dbReference type="ARBA" id="ARBA00012254"/>
    </source>
</evidence>
<comment type="pathway">
    <text evidence="1">Purine metabolism; IMP biosynthesis via de novo pathway; N(2)-formyl-N(1)-(5-phospho-D-ribosyl)glycinamide from N(1)-(5-phospho-D-ribosyl)glycinamide (10-formyl THF route): step 1/1.</text>
</comment>
<comment type="caution">
    <text evidence="6">The sequence shown here is derived from an EMBL/GenBank/DDBJ whole genome shotgun (WGS) entry which is preliminary data.</text>
</comment>
<dbReference type="PANTHER" id="PTHR43369:SF2">
    <property type="entry name" value="PHOSPHORIBOSYLGLYCINAMIDE FORMYLTRANSFERASE"/>
    <property type="match status" value="1"/>
</dbReference>
<sequence length="238" mass="27859">MIGIITYDKPHRKTQDLITKLILNGYSELHLIVIPWVERKNFQPIFKHRPSTCVNINIEELTSRFKLSYSKVDVHNLNSFFSKKIFRHVLIAGAGLLPEELVINHKIINAHPGFLPNVKGLDALKWAIYQEQPIGVTTHYISEKADEGELIKKVIVPIYYEDTFHSLAYRIYETEIEMLVAAIEHVESKGFKVESLADERFFANKRMPHRLEIVMMDRFEKLRIKSRSFRKKIKDNQV</sequence>
<evidence type="ECO:0000313" key="7">
    <source>
        <dbReference type="Proteomes" id="UP001497527"/>
    </source>
</evidence>
<gene>
    <name evidence="6" type="ORF">T190423A01A_10060</name>
</gene>
<organism evidence="6 7">
    <name type="scientific">Tenacibaculum polynesiense</name>
    <dbReference type="NCBI Taxonomy" id="3137857"/>
    <lineage>
        <taxon>Bacteria</taxon>
        <taxon>Pseudomonadati</taxon>
        <taxon>Bacteroidota</taxon>
        <taxon>Flavobacteriia</taxon>
        <taxon>Flavobacteriales</taxon>
        <taxon>Flavobacteriaceae</taxon>
        <taxon>Tenacibaculum</taxon>
    </lineage>
</organism>
<protein>
    <recommendedName>
        <fullName evidence="2">phosphoribosylglycinamide formyltransferase 1</fullName>
        <ecNumber evidence="2">2.1.2.2</ecNumber>
    </recommendedName>
</protein>
<dbReference type="SUPFAM" id="SSF53328">
    <property type="entry name" value="Formyltransferase"/>
    <property type="match status" value="1"/>
</dbReference>